<evidence type="ECO:0000313" key="1">
    <source>
        <dbReference type="EMBL" id="AMM43714.1"/>
    </source>
</evidence>
<protein>
    <submittedName>
        <fullName evidence="1">Structural protein</fullName>
    </submittedName>
</protein>
<organism evidence="1 2">
    <name type="scientific">Pectobacterium phage vB_PcaM_CBB</name>
    <dbReference type="NCBI Taxonomy" id="2772511"/>
    <lineage>
        <taxon>Viruses</taxon>
        <taxon>Duplodnaviria</taxon>
        <taxon>Heunggongvirae</taxon>
        <taxon>Uroviricota</taxon>
        <taxon>Caudoviricetes</taxon>
        <taxon>Mimasvirus</taxon>
        <taxon>Mimasvirus CBB</taxon>
    </lineage>
</organism>
<keyword evidence="2" id="KW-1185">Reference proteome</keyword>
<dbReference type="Proteomes" id="UP000223891">
    <property type="component" value="Segment"/>
</dbReference>
<accession>A0A1L2CUL8</accession>
<evidence type="ECO:0000313" key="2">
    <source>
        <dbReference type="Proteomes" id="UP000223891"/>
    </source>
</evidence>
<sequence>MSKKIIGDMSVQRNAQSNGRNTIRDVNNIAADVNGNINLPYYNKEYINKVMSTIPLSRIGTMDYLPMNINGSFEGSSNYIGKGVYPILLENDGTLVYLRPGTNGSTFGYYYCYVSNARTVLNLAPVVTNEKFTPTNFTSSHTLDSFISTDASELLMMRTNDGTNDTYTLSLTNGTMNSVAHQNLEFPASTITGTDPQYAMVVDNLIYIFCLDGYSNTSEMAISVYTLPKNNIISGTFTALTKVTGFSGVNLFGTSISASPNIKLAPMYFSNTPSDNSLYCVPTGNVYRGFSSFWGNNEGTLHAERNDRLIRIAFVHAAEATTQQSNTRSLSAISLVLDTSNKKYTLDNTNTGQVTITTNPTTGAITWNNPYSANMENYSGLSVNGSLNRVPTYATTSDGVQFTSTARHDSSPEHYISRCKINNFVSRYNAWNVTTRSVNSMLLNIVNPVFGSVIGENLIHPTIISSSKILMHCSGTYNNNITDYNTNVYTTLSGNPDYVYKSVSTGGTINGFKPSEERVILNNPDYRYTGCVTIMNQDGSTKVYGSSFVQDINKFSALEMNQNDFSYSQQITMNNTLLNNLKQDVMDSVTLPYPVLQSYIVLYYVPDNSYSKSYAVVTMLFDAPTGTANSYHILSEVDVTLSSNSVTAYNILSSYLINRNIVARSINTGLIERMGGMIIAKYQEFTYVGIPTLFAVNTSAGNFSSLICKVDNSTKMIKSTPKMISTAYNSSTANSYQVGVIPKLGFGLFENGAITDIKTKLVFKNYGTTEAQFDAMVANPASNPLSRIVIAAQDVAEGFIIYFTQRVPAFIQGNYFEMPITSINLNDITSNPSNKTFYLYITIVEGEAVYQISESLLSEELYRVYIGTIVTGQSAITSISTEKVTRFLNYRTSTTKRGSAIPTSTGVPSGTGTRWH</sequence>
<proteinExistence type="predicted"/>
<gene>
    <name evidence="1" type="ORF">CBB_149</name>
</gene>
<dbReference type="EMBL" id="KU574722">
    <property type="protein sequence ID" value="AMM43714.1"/>
    <property type="molecule type" value="Genomic_DNA"/>
</dbReference>
<name>A0A1L2CUL8_9CAUD</name>
<reference evidence="2" key="1">
    <citation type="submission" date="2016-01" db="EMBL/GenBank/DDBJ databases">
        <title>Isolation and Characterization of Enterobacteria phage CBB.</title>
        <authorList>
            <person name="Buttimer C.T.H."/>
            <person name="Hendrix H."/>
            <person name="Alexandre H."/>
            <person name="O'Mahony J."/>
            <person name="Lavigne R."/>
            <person name="Coffey A."/>
        </authorList>
    </citation>
    <scope>NUCLEOTIDE SEQUENCE [LARGE SCALE GENOMIC DNA]</scope>
</reference>